<protein>
    <recommendedName>
        <fullName evidence="3">Nucleotidyltransferase</fullName>
    </recommendedName>
</protein>
<accession>A0ABS4QLY3</accession>
<dbReference type="InterPro" id="IPR043519">
    <property type="entry name" value="NT_sf"/>
</dbReference>
<evidence type="ECO:0000313" key="1">
    <source>
        <dbReference type="EMBL" id="MBP2191681.1"/>
    </source>
</evidence>
<dbReference type="EMBL" id="JAGGMR010000001">
    <property type="protein sequence ID" value="MBP2191681.1"/>
    <property type="molecule type" value="Genomic_DNA"/>
</dbReference>
<comment type="caution">
    <text evidence="1">The sequence shown here is derived from an EMBL/GenBank/DDBJ whole genome shotgun (WGS) entry which is preliminary data.</text>
</comment>
<evidence type="ECO:0008006" key="3">
    <source>
        <dbReference type="Google" id="ProtNLM"/>
    </source>
</evidence>
<dbReference type="Gene3D" id="3.30.460.40">
    <property type="match status" value="1"/>
</dbReference>
<proteinExistence type="predicted"/>
<evidence type="ECO:0000313" key="2">
    <source>
        <dbReference type="Proteomes" id="UP001519325"/>
    </source>
</evidence>
<organism evidence="1 2">
    <name type="scientific">Nocardia goodfellowii</name>
    <dbReference type="NCBI Taxonomy" id="882446"/>
    <lineage>
        <taxon>Bacteria</taxon>
        <taxon>Bacillati</taxon>
        <taxon>Actinomycetota</taxon>
        <taxon>Actinomycetes</taxon>
        <taxon>Mycobacteriales</taxon>
        <taxon>Nocardiaceae</taxon>
        <taxon>Nocardia</taxon>
    </lineage>
</organism>
<dbReference type="Pfam" id="PF14907">
    <property type="entry name" value="NTP_transf_5"/>
    <property type="match status" value="1"/>
</dbReference>
<sequence length="196" mass="21182">MVPTTEELLHALTRTVTTLSGTGIRFAVAGGCAVYARGGPVTHHDVDIFVKPEDTAAAVAALAEDGLRVSDPAEDWLTKVYDGDTLIDVIFRPNNRDVTDELLDRAEELRIGPTMAPVVSGTDLMVDKLLVFDAHRLDLSPLLHIARDLREQVDWPAVREQTEHSPYARAFLGLLADLGIAETGITNGGNETEGAE</sequence>
<reference evidence="1 2" key="1">
    <citation type="submission" date="2021-03" db="EMBL/GenBank/DDBJ databases">
        <title>Sequencing the genomes of 1000 actinobacteria strains.</title>
        <authorList>
            <person name="Klenk H.-P."/>
        </authorList>
    </citation>
    <scope>NUCLEOTIDE SEQUENCE [LARGE SCALE GENOMIC DNA]</scope>
    <source>
        <strain evidence="1 2">DSM 45516</strain>
    </source>
</reference>
<name>A0ABS4QLY3_9NOCA</name>
<gene>
    <name evidence="1" type="ORF">BJ987_004582</name>
</gene>
<keyword evidence="2" id="KW-1185">Reference proteome</keyword>
<dbReference type="InterPro" id="IPR039498">
    <property type="entry name" value="NTP_transf_5"/>
</dbReference>
<dbReference type="Proteomes" id="UP001519325">
    <property type="component" value="Unassembled WGS sequence"/>
</dbReference>
<dbReference type="RefSeq" id="WP_209893669.1">
    <property type="nucleotide sequence ID" value="NZ_JAGGMR010000001.1"/>
</dbReference>
<dbReference type="SUPFAM" id="SSF81301">
    <property type="entry name" value="Nucleotidyltransferase"/>
    <property type="match status" value="1"/>
</dbReference>